<dbReference type="GO" id="GO:0005509">
    <property type="term" value="F:calcium ion binding"/>
    <property type="evidence" value="ECO:0007669"/>
    <property type="project" value="UniProtKB-UniRule"/>
</dbReference>
<evidence type="ECO:0000256" key="1">
    <source>
        <dbReference type="ARBA" id="ARBA00004370"/>
    </source>
</evidence>
<evidence type="ECO:0000256" key="3">
    <source>
        <dbReference type="ARBA" id="ARBA00022737"/>
    </source>
</evidence>
<proteinExistence type="predicted"/>
<dbReference type="InterPro" id="IPR020894">
    <property type="entry name" value="Cadherin_CS"/>
</dbReference>
<keyword evidence="5" id="KW-1133">Transmembrane helix</keyword>
<protein>
    <recommendedName>
        <fullName evidence="8">Cadherin domain-containing protein</fullName>
    </recommendedName>
</protein>
<dbReference type="InterPro" id="IPR015919">
    <property type="entry name" value="Cadherin-like_sf"/>
</dbReference>
<dbReference type="CDD" id="cd11304">
    <property type="entry name" value="Cadherin_repeat"/>
    <property type="match status" value="3"/>
</dbReference>
<evidence type="ECO:0000313" key="9">
    <source>
        <dbReference type="EMBL" id="KAH3880452.1"/>
    </source>
</evidence>
<keyword evidence="3" id="KW-0677">Repeat</keyword>
<dbReference type="PRINTS" id="PR00205">
    <property type="entry name" value="CADHERIN"/>
</dbReference>
<dbReference type="PANTHER" id="PTHR24026:SF126">
    <property type="entry name" value="PROTOCADHERIN FAT 4"/>
    <property type="match status" value="1"/>
</dbReference>
<evidence type="ECO:0000256" key="7">
    <source>
        <dbReference type="PROSITE-ProRule" id="PRU00043"/>
    </source>
</evidence>
<name>A0A9D4MSJ3_DREPO</name>
<evidence type="ECO:0000256" key="2">
    <source>
        <dbReference type="ARBA" id="ARBA00022692"/>
    </source>
</evidence>
<dbReference type="SMART" id="SM00112">
    <property type="entry name" value="CA"/>
    <property type="match status" value="2"/>
</dbReference>
<reference evidence="9" key="2">
    <citation type="submission" date="2020-11" db="EMBL/GenBank/DDBJ databases">
        <authorList>
            <person name="McCartney M.A."/>
            <person name="Auch B."/>
            <person name="Kono T."/>
            <person name="Mallez S."/>
            <person name="Becker A."/>
            <person name="Gohl D.M."/>
            <person name="Silverstein K.A.T."/>
            <person name="Koren S."/>
            <person name="Bechman K.B."/>
            <person name="Herman A."/>
            <person name="Abrahante J.E."/>
            <person name="Garbe J."/>
        </authorList>
    </citation>
    <scope>NUCLEOTIDE SEQUENCE</scope>
    <source>
        <strain evidence="9">Duluth1</strain>
        <tissue evidence="9">Whole animal</tissue>
    </source>
</reference>
<evidence type="ECO:0000256" key="6">
    <source>
        <dbReference type="ARBA" id="ARBA00023136"/>
    </source>
</evidence>
<dbReference type="Gene3D" id="2.60.40.60">
    <property type="entry name" value="Cadherins"/>
    <property type="match status" value="3"/>
</dbReference>
<evidence type="ECO:0000256" key="4">
    <source>
        <dbReference type="ARBA" id="ARBA00022837"/>
    </source>
</evidence>
<dbReference type="InterPro" id="IPR002126">
    <property type="entry name" value="Cadherin-like_dom"/>
</dbReference>
<dbReference type="AlphaFoldDB" id="A0A9D4MSJ3"/>
<dbReference type="FunFam" id="2.60.40.60:FF:000020">
    <property type="entry name" value="Dachsous cadherin-related 1b"/>
    <property type="match status" value="2"/>
</dbReference>
<keyword evidence="6" id="KW-0472">Membrane</keyword>
<dbReference type="Proteomes" id="UP000828390">
    <property type="component" value="Unassembled WGS sequence"/>
</dbReference>
<sequence length="325" mass="34882">MTLKIEDNGLTPRSATITATVTISDINDKLPIFQSTPYTFTVSEHVPASTLIDRVTATDADINLNGAVTFEVAYFITGDSNHITLDASSGALTTATTLDREAMDLYVLVIRAKDGGAGPLTATATVSIRVLDYNDNAPTFSSALYVGTVTENTVAGTSILTVVIDDLDIDNNDGITLSISDTNADMYIAADSTTYVLSVKTPIDREVFTQFEFVLTATDAGTPALTATTTVRITVLDVNDNEPLFSPTFYSSEIAYNDDCQVTITTLTANDADESVNADLTFAFTQNDNPELFSLNTNTGSKHLFILAFLNFNSLAIIIHETIET</sequence>
<evidence type="ECO:0000313" key="10">
    <source>
        <dbReference type="Proteomes" id="UP000828390"/>
    </source>
</evidence>
<dbReference type="EMBL" id="JAIWYP010000001">
    <property type="protein sequence ID" value="KAH3880452.1"/>
    <property type="molecule type" value="Genomic_DNA"/>
</dbReference>
<dbReference type="Pfam" id="PF00028">
    <property type="entry name" value="Cadherin"/>
    <property type="match status" value="2"/>
</dbReference>
<keyword evidence="2" id="KW-0812">Transmembrane</keyword>
<accession>A0A9D4MSJ3</accession>
<feature type="domain" description="Cadherin" evidence="8">
    <location>
        <begin position="34"/>
        <end position="140"/>
    </location>
</feature>
<dbReference type="GO" id="GO:0007156">
    <property type="term" value="P:homophilic cell adhesion via plasma membrane adhesion molecules"/>
    <property type="evidence" value="ECO:0007669"/>
    <property type="project" value="InterPro"/>
</dbReference>
<evidence type="ECO:0000256" key="5">
    <source>
        <dbReference type="ARBA" id="ARBA00022989"/>
    </source>
</evidence>
<dbReference type="GO" id="GO:0005886">
    <property type="term" value="C:plasma membrane"/>
    <property type="evidence" value="ECO:0007669"/>
    <property type="project" value="UniProtKB-SubCell"/>
</dbReference>
<keyword evidence="10" id="KW-1185">Reference proteome</keyword>
<dbReference type="PROSITE" id="PS50268">
    <property type="entry name" value="CADHERIN_2"/>
    <property type="match status" value="3"/>
</dbReference>
<feature type="domain" description="Cadherin" evidence="8">
    <location>
        <begin position="141"/>
        <end position="245"/>
    </location>
</feature>
<evidence type="ECO:0000259" key="8">
    <source>
        <dbReference type="PROSITE" id="PS50268"/>
    </source>
</evidence>
<organism evidence="9 10">
    <name type="scientific">Dreissena polymorpha</name>
    <name type="common">Zebra mussel</name>
    <name type="synonym">Mytilus polymorpha</name>
    <dbReference type="NCBI Taxonomy" id="45954"/>
    <lineage>
        <taxon>Eukaryota</taxon>
        <taxon>Metazoa</taxon>
        <taxon>Spiralia</taxon>
        <taxon>Lophotrochozoa</taxon>
        <taxon>Mollusca</taxon>
        <taxon>Bivalvia</taxon>
        <taxon>Autobranchia</taxon>
        <taxon>Heteroconchia</taxon>
        <taxon>Euheterodonta</taxon>
        <taxon>Imparidentia</taxon>
        <taxon>Neoheterodontei</taxon>
        <taxon>Myida</taxon>
        <taxon>Dreissenoidea</taxon>
        <taxon>Dreissenidae</taxon>
        <taxon>Dreissena</taxon>
    </lineage>
</organism>
<comment type="caution">
    <text evidence="9">The sequence shown here is derived from an EMBL/GenBank/DDBJ whole genome shotgun (WGS) entry which is preliminary data.</text>
</comment>
<dbReference type="SUPFAM" id="SSF49313">
    <property type="entry name" value="Cadherin-like"/>
    <property type="match status" value="3"/>
</dbReference>
<comment type="subcellular location">
    <subcellularLocation>
        <location evidence="1">Membrane</location>
    </subcellularLocation>
</comment>
<gene>
    <name evidence="9" type="ORF">DPMN_004366</name>
</gene>
<keyword evidence="4 7" id="KW-0106">Calcium</keyword>
<dbReference type="PROSITE" id="PS00232">
    <property type="entry name" value="CADHERIN_1"/>
    <property type="match status" value="2"/>
</dbReference>
<feature type="domain" description="Cadherin" evidence="8">
    <location>
        <begin position="1"/>
        <end position="33"/>
    </location>
</feature>
<dbReference type="PANTHER" id="PTHR24026">
    <property type="entry name" value="FAT ATYPICAL CADHERIN-RELATED"/>
    <property type="match status" value="1"/>
</dbReference>
<reference evidence="9" key="1">
    <citation type="journal article" date="2019" name="bioRxiv">
        <title>The Genome of the Zebra Mussel, Dreissena polymorpha: A Resource for Invasive Species Research.</title>
        <authorList>
            <person name="McCartney M.A."/>
            <person name="Auch B."/>
            <person name="Kono T."/>
            <person name="Mallez S."/>
            <person name="Zhang Y."/>
            <person name="Obille A."/>
            <person name="Becker A."/>
            <person name="Abrahante J.E."/>
            <person name="Garbe J."/>
            <person name="Badalamenti J.P."/>
            <person name="Herman A."/>
            <person name="Mangelson H."/>
            <person name="Liachko I."/>
            <person name="Sullivan S."/>
            <person name="Sone E.D."/>
            <person name="Koren S."/>
            <person name="Silverstein K.A.T."/>
            <person name="Beckman K.B."/>
            <person name="Gohl D.M."/>
        </authorList>
    </citation>
    <scope>NUCLEOTIDE SEQUENCE</scope>
    <source>
        <strain evidence="9">Duluth1</strain>
        <tissue evidence="9">Whole animal</tissue>
    </source>
</reference>